<comment type="caution">
    <text evidence="12">The sequence shown here is derived from an EMBL/GenBank/DDBJ whole genome shotgun (WGS) entry which is preliminary data.</text>
</comment>
<dbReference type="Proteomes" id="UP000530514">
    <property type="component" value="Unassembled WGS sequence"/>
</dbReference>
<reference evidence="12 13" key="1">
    <citation type="submission" date="2020-07" db="EMBL/GenBank/DDBJ databases">
        <authorList>
            <person name="Feng H."/>
        </authorList>
    </citation>
    <scope>NUCLEOTIDE SEQUENCE [LARGE SCALE GENOMIC DNA]</scope>
    <source>
        <strain evidence="13">s-11</strain>
    </source>
</reference>
<evidence type="ECO:0000256" key="5">
    <source>
        <dbReference type="ARBA" id="ARBA00022576"/>
    </source>
</evidence>
<feature type="binding site" evidence="11">
    <location>
        <position position="158"/>
    </location>
    <ligand>
        <name>substrate</name>
    </ligand>
</feature>
<feature type="site" description="Participates in the substrate recognition with KAPA and in a stacking interaction with the adenine ring of SAM" evidence="11">
    <location>
        <position position="28"/>
    </location>
</feature>
<dbReference type="InterPro" id="IPR005814">
    <property type="entry name" value="Aminotrans_3"/>
</dbReference>
<evidence type="ECO:0000256" key="1">
    <source>
        <dbReference type="ARBA" id="ARBA00001933"/>
    </source>
</evidence>
<keyword evidence="13" id="KW-1185">Reference proteome</keyword>
<feature type="binding site" evidence="11">
    <location>
        <begin position="327"/>
        <end position="328"/>
    </location>
    <ligand>
        <name>pyridoxal 5'-phosphate</name>
        <dbReference type="ChEBI" id="CHEBI:597326"/>
    </ligand>
</feature>
<dbReference type="InterPro" id="IPR015424">
    <property type="entry name" value="PyrdxlP-dep_Trfase"/>
</dbReference>
<dbReference type="HAMAP" id="MF_00834">
    <property type="entry name" value="BioA"/>
    <property type="match status" value="1"/>
</dbReference>
<keyword evidence="4 11" id="KW-0963">Cytoplasm</keyword>
<evidence type="ECO:0000313" key="13">
    <source>
        <dbReference type="Proteomes" id="UP000530514"/>
    </source>
</evidence>
<comment type="cofactor">
    <cofactor evidence="1 11">
        <name>pyridoxal 5'-phosphate</name>
        <dbReference type="ChEBI" id="CHEBI:597326"/>
    </cofactor>
</comment>
<dbReference type="InterPro" id="IPR049704">
    <property type="entry name" value="Aminotrans_3_PPA_site"/>
</dbReference>
<proteinExistence type="inferred from homology"/>
<feature type="modified residue" description="N6-(pyridoxal phosphate)lysine" evidence="11">
    <location>
        <position position="291"/>
    </location>
</feature>
<dbReference type="GO" id="GO:0030170">
    <property type="term" value="F:pyridoxal phosphate binding"/>
    <property type="evidence" value="ECO:0007669"/>
    <property type="project" value="UniProtKB-UniRule"/>
</dbReference>
<dbReference type="PROSITE" id="PS00600">
    <property type="entry name" value="AA_TRANSFER_CLASS_3"/>
    <property type="match status" value="1"/>
</dbReference>
<dbReference type="UniPathway" id="UPA00078">
    <property type="reaction ID" value="UER00160"/>
</dbReference>
<feature type="binding site" evidence="11">
    <location>
        <position position="421"/>
    </location>
    <ligand>
        <name>substrate</name>
    </ligand>
</feature>
<protein>
    <recommendedName>
        <fullName evidence="11">Adenosylmethionine-8-amino-7-oxononanoate aminotransferase</fullName>
        <ecNumber evidence="11">2.6.1.62</ecNumber>
    </recommendedName>
    <alternativeName>
        <fullName evidence="11">7,8-diamino-pelargonic acid aminotransferase</fullName>
        <shortName evidence="11">DAPA AT</shortName>
        <shortName evidence="11">DAPA aminotransferase</shortName>
    </alternativeName>
    <alternativeName>
        <fullName evidence="11">7,8-diaminononanoate synthase</fullName>
        <shortName evidence="11">DANS</shortName>
    </alternativeName>
    <alternativeName>
        <fullName evidence="11">Diaminopelargonic acid synthase</fullName>
    </alternativeName>
</protein>
<dbReference type="InterPro" id="IPR015421">
    <property type="entry name" value="PyrdxlP-dep_Trfase_major"/>
</dbReference>
<dbReference type="FunFam" id="3.40.640.10:FF:000078">
    <property type="entry name" value="Adenosylmethionine-8-amino-7-oxononanoate aminotransferase"/>
    <property type="match status" value="1"/>
</dbReference>
<comment type="function">
    <text evidence="11">Catalyzes the transfer of the alpha-amino group from S-adenosyl-L-methionine (SAM) to 7-keto-8-aminopelargonic acid (KAPA) to form 7,8-diaminopelargonic acid (DAPA). It is the only aminotransferase known to utilize SAM as an amino donor.</text>
</comment>
<dbReference type="EMBL" id="JACEIP010000014">
    <property type="protein sequence ID" value="MBA4543327.1"/>
    <property type="molecule type" value="Genomic_DNA"/>
</dbReference>
<comment type="subunit">
    <text evidence="3 11">Homodimer.</text>
</comment>
<dbReference type="SUPFAM" id="SSF53383">
    <property type="entry name" value="PLP-dependent transferases"/>
    <property type="match status" value="1"/>
</dbReference>
<comment type="subcellular location">
    <subcellularLocation>
        <location evidence="2 11">Cytoplasm</location>
    </subcellularLocation>
</comment>
<comment type="pathway">
    <text evidence="11">Cofactor biosynthesis; biotin biosynthesis; 7,8-diaminononanoate from 8-amino-7-oxononanoate (SAM route): step 1/1.</text>
</comment>
<dbReference type="Pfam" id="PF00202">
    <property type="entry name" value="Aminotran_3"/>
    <property type="match status" value="1"/>
</dbReference>
<feature type="binding site" evidence="11">
    <location>
        <position position="291"/>
    </location>
    <ligand>
        <name>substrate</name>
    </ligand>
</feature>
<dbReference type="NCBIfam" id="TIGR00508">
    <property type="entry name" value="bioA"/>
    <property type="match status" value="1"/>
</dbReference>
<keyword evidence="6 11" id="KW-0808">Transferase</keyword>
<dbReference type="PANTHER" id="PTHR42684:SF17">
    <property type="entry name" value="ADENOSYLMETHIONINE-8-AMINO-7-OXONONANOATE AMINOTRANSFERASE"/>
    <property type="match status" value="1"/>
</dbReference>
<dbReference type="PANTHER" id="PTHR42684">
    <property type="entry name" value="ADENOSYLMETHIONINE-8-AMINO-7-OXONONANOATE AMINOTRANSFERASE"/>
    <property type="match status" value="1"/>
</dbReference>
<evidence type="ECO:0000256" key="8">
    <source>
        <dbReference type="ARBA" id="ARBA00022756"/>
    </source>
</evidence>
<evidence type="ECO:0000256" key="3">
    <source>
        <dbReference type="ARBA" id="ARBA00011738"/>
    </source>
</evidence>
<feature type="binding site" evidence="11">
    <location>
        <position position="326"/>
    </location>
    <ligand>
        <name>substrate</name>
    </ligand>
</feature>
<gene>
    <name evidence="11 12" type="primary">bioA</name>
    <name evidence="12" type="ORF">H1164_10510</name>
</gene>
<feature type="binding site" evidence="11">
    <location>
        <begin position="125"/>
        <end position="126"/>
    </location>
    <ligand>
        <name>pyridoxal 5'-phosphate</name>
        <dbReference type="ChEBI" id="CHEBI:597326"/>
    </ligand>
</feature>
<accession>A0A7W2AHL5</accession>
<dbReference type="Gene3D" id="3.90.1150.10">
    <property type="entry name" value="Aspartate Aminotransferase, domain 1"/>
    <property type="match status" value="1"/>
</dbReference>
<keyword evidence="8 11" id="KW-0093">Biotin biosynthesis</keyword>
<dbReference type="AlphaFoldDB" id="A0A7W2AHL5"/>
<name>A0A7W2AHL5_9BACL</name>
<evidence type="ECO:0000256" key="11">
    <source>
        <dbReference type="HAMAP-Rule" id="MF_00834"/>
    </source>
</evidence>
<evidence type="ECO:0000256" key="6">
    <source>
        <dbReference type="ARBA" id="ARBA00022679"/>
    </source>
</evidence>
<dbReference type="GO" id="GO:0005737">
    <property type="term" value="C:cytoplasm"/>
    <property type="evidence" value="ECO:0007669"/>
    <property type="project" value="UniProtKB-SubCell"/>
</dbReference>
<keyword evidence="9 11" id="KW-0663">Pyridoxal phosphate</keyword>
<sequence length="457" mass="51034">MRREGFCLAGFSYQELLEKNRRYLWNPFTQMKEYLQDEPLIIERADGVKLYDVQGREYYDGNASVWLNVHGHNHPALNEAIKVQLEKVAHSTLLGMGNIPAILLAERLVKITPTRLQKVFYSDSGAEAVEIGLKMAFQYWKNRGFPEKNTFLSMKNGYHGDTVGAVSVGGMDLFHATFDRLLFSTIKLPYPYPYRFDGTAEECKQACLHELESVLKSQGERIAGLIVEPMVQGAGGMIMMPPGYLSEVEKMCRQYDVLLLADEVATGFGRTGKMFACEHEGVQPDIMMVGKKLTGGYLPVAATLTSDEVYDAFFADHSEAKTFFHGHSYTGNQLGCAVALANLDLYEREHLLDHVQEASRCLADHLEALKDLPAVGEVRQLGMMVGIELVKEKETKEPYPFAEAIGAKVCRKARELGLVTRPLDHVVTLMPPLATPLPDLQAMVSILHEAIREVTAK</sequence>
<evidence type="ECO:0000256" key="2">
    <source>
        <dbReference type="ARBA" id="ARBA00004496"/>
    </source>
</evidence>
<evidence type="ECO:0000256" key="10">
    <source>
        <dbReference type="ARBA" id="ARBA00060970"/>
    </source>
</evidence>
<evidence type="ECO:0000256" key="4">
    <source>
        <dbReference type="ARBA" id="ARBA00022490"/>
    </source>
</evidence>
<keyword evidence="7 11" id="KW-0949">S-adenosyl-L-methionine</keyword>
<dbReference type="GO" id="GO:0009102">
    <property type="term" value="P:biotin biosynthetic process"/>
    <property type="evidence" value="ECO:0007669"/>
    <property type="project" value="UniProtKB-UniRule"/>
</dbReference>
<evidence type="ECO:0000256" key="7">
    <source>
        <dbReference type="ARBA" id="ARBA00022691"/>
    </source>
</evidence>
<dbReference type="GO" id="GO:0004015">
    <property type="term" value="F:adenosylmethionine-8-amino-7-oxononanoate transaminase activity"/>
    <property type="evidence" value="ECO:0007669"/>
    <property type="project" value="UniProtKB-UniRule"/>
</dbReference>
<comment type="similarity">
    <text evidence="10 11">Belongs to the class-III pyridoxal-phosphate-dependent aminotransferase family. BioA subfamily.</text>
</comment>
<evidence type="ECO:0000256" key="9">
    <source>
        <dbReference type="ARBA" id="ARBA00022898"/>
    </source>
</evidence>
<dbReference type="InterPro" id="IPR015422">
    <property type="entry name" value="PyrdxlP-dep_Trfase_small"/>
</dbReference>
<comment type="catalytic activity">
    <reaction evidence="11">
        <text>(8S)-8-amino-7-oxononanoate + S-adenosyl-L-methionine = S-adenosyl-4-methylsulfanyl-2-oxobutanoate + (7R,8S)-7,8-diammoniononanoate</text>
        <dbReference type="Rhea" id="RHEA:16861"/>
        <dbReference type="ChEBI" id="CHEBI:16490"/>
        <dbReference type="ChEBI" id="CHEBI:59789"/>
        <dbReference type="ChEBI" id="CHEBI:149468"/>
        <dbReference type="ChEBI" id="CHEBI:149469"/>
        <dbReference type="EC" id="2.6.1.62"/>
    </reaction>
</comment>
<comment type="caution">
    <text evidence="11">Lacks conserved residue(s) required for the propagation of feature annotation.</text>
</comment>
<keyword evidence="5 11" id="KW-0032">Aminotransferase</keyword>
<organism evidence="12 13">
    <name type="scientific">Thermoactinomyces daqus</name>
    <dbReference type="NCBI Taxonomy" id="1329516"/>
    <lineage>
        <taxon>Bacteria</taxon>
        <taxon>Bacillati</taxon>
        <taxon>Bacillota</taxon>
        <taxon>Bacilli</taxon>
        <taxon>Bacillales</taxon>
        <taxon>Thermoactinomycetaceae</taxon>
        <taxon>Thermoactinomyces</taxon>
    </lineage>
</organism>
<dbReference type="InterPro" id="IPR005815">
    <property type="entry name" value="BioA"/>
</dbReference>
<evidence type="ECO:0000313" key="12">
    <source>
        <dbReference type="EMBL" id="MBA4543327.1"/>
    </source>
</evidence>
<feature type="binding site" evidence="11">
    <location>
        <position position="262"/>
    </location>
    <ligand>
        <name>pyridoxal 5'-phosphate</name>
        <dbReference type="ChEBI" id="CHEBI:597326"/>
    </ligand>
</feature>
<dbReference type="EC" id="2.6.1.62" evidence="11"/>
<dbReference type="CDD" id="cd00610">
    <property type="entry name" value="OAT_like"/>
    <property type="match status" value="1"/>
</dbReference>
<dbReference type="Gene3D" id="3.40.640.10">
    <property type="entry name" value="Type I PLP-dependent aspartate aminotransferase-like (Major domain)"/>
    <property type="match status" value="1"/>
</dbReference>